<feature type="compositionally biased region" description="Acidic residues" evidence="7">
    <location>
        <begin position="422"/>
        <end position="438"/>
    </location>
</feature>
<sequence length="438" mass="46253">MTLSDGTVLARGTVVGDDEVALLRDDAGVTRVRVLSPLTDDSNLGVSAACYGLSLATGKLIEVGEAVGVIAAQSIGEPGTQLTMRTFHTGGVAGTDLAGGLPRVVELFEARSPKGKATLSRITGVVRIGEDEGKGRVITVVADDGTEEAYIVSGLARLEVTDGQEIVAGDPIVDGPRDPKELIEIKGVQETQQYLVTEVQKVYRDQGVPIHDKHIELIVRQMTRKITVQEAGESDFLPGERVDSKVYRDASRALVMEGKKPAEGRPEIMGITKASLATDSWLSAASFQETTRVLTEAAIESRSDSLLGLKENIIIGKLIPAGTGMAKYRDVSTSAPEYQPMEFWSSGDDDETGDLADLLAERMAGDVVSPAPIDLDEMAALAEAAAEAAMAAEMVAGAGDLAESGEELPDAQVIELPVNELSDTEQSDEESASAEESQ</sequence>
<evidence type="ECO:0000256" key="5">
    <source>
        <dbReference type="ARBA" id="ARBA00023163"/>
    </source>
</evidence>
<dbReference type="SUPFAM" id="SSF64484">
    <property type="entry name" value="beta and beta-prime subunits of DNA dependent RNA-polymerase"/>
    <property type="match status" value="1"/>
</dbReference>
<evidence type="ECO:0000313" key="9">
    <source>
        <dbReference type="EMBL" id="CAB4990811.1"/>
    </source>
</evidence>
<keyword evidence="4" id="KW-0548">Nucleotidyltransferase</keyword>
<evidence type="ECO:0000256" key="7">
    <source>
        <dbReference type="SAM" id="MobiDB-lite"/>
    </source>
</evidence>
<dbReference type="GO" id="GO:0003677">
    <property type="term" value="F:DNA binding"/>
    <property type="evidence" value="ECO:0007669"/>
    <property type="project" value="InterPro"/>
</dbReference>
<evidence type="ECO:0000256" key="3">
    <source>
        <dbReference type="ARBA" id="ARBA00022679"/>
    </source>
</evidence>
<dbReference type="FunFam" id="1.10.150.390:FF:000002">
    <property type="entry name" value="DNA-directed RNA polymerase subunit beta"/>
    <property type="match status" value="1"/>
</dbReference>
<dbReference type="Pfam" id="PF04998">
    <property type="entry name" value="RNA_pol_Rpb1_5"/>
    <property type="match status" value="1"/>
</dbReference>
<evidence type="ECO:0000256" key="6">
    <source>
        <dbReference type="ARBA" id="ARBA00048552"/>
    </source>
</evidence>
<dbReference type="EMBL" id="CAFBOK010000156">
    <property type="protein sequence ID" value="CAB4990811.1"/>
    <property type="molecule type" value="Genomic_DNA"/>
</dbReference>
<gene>
    <name evidence="9" type="ORF">UFOPK3927_01288</name>
</gene>
<dbReference type="GO" id="GO:0003899">
    <property type="term" value="F:DNA-directed RNA polymerase activity"/>
    <property type="evidence" value="ECO:0007669"/>
    <property type="project" value="UniProtKB-EC"/>
</dbReference>
<dbReference type="CDD" id="cd02655">
    <property type="entry name" value="RNAP_beta'_C"/>
    <property type="match status" value="1"/>
</dbReference>
<dbReference type="Gene3D" id="2.40.50.100">
    <property type="match status" value="1"/>
</dbReference>
<dbReference type="PANTHER" id="PTHR19376">
    <property type="entry name" value="DNA-DIRECTED RNA POLYMERASE"/>
    <property type="match status" value="1"/>
</dbReference>
<dbReference type="AlphaFoldDB" id="A0A6J7NBU9"/>
<feature type="region of interest" description="Disordered" evidence="7">
    <location>
        <begin position="417"/>
        <end position="438"/>
    </location>
</feature>
<protein>
    <recommendedName>
        <fullName evidence="1">DNA-directed RNA polymerase</fullName>
        <ecNumber evidence="1">2.7.7.6</ecNumber>
    </recommendedName>
</protein>
<keyword evidence="2" id="KW-0240">DNA-directed RNA polymerase</keyword>
<dbReference type="InterPro" id="IPR045867">
    <property type="entry name" value="DNA-dir_RpoC_beta_prime"/>
</dbReference>
<dbReference type="GO" id="GO:0000428">
    <property type="term" value="C:DNA-directed RNA polymerase complex"/>
    <property type="evidence" value="ECO:0007669"/>
    <property type="project" value="UniProtKB-KW"/>
</dbReference>
<keyword evidence="5" id="KW-0804">Transcription</keyword>
<evidence type="ECO:0000256" key="1">
    <source>
        <dbReference type="ARBA" id="ARBA00012418"/>
    </source>
</evidence>
<dbReference type="PANTHER" id="PTHR19376:SF54">
    <property type="entry name" value="DNA-DIRECTED RNA POLYMERASE SUBUNIT BETA"/>
    <property type="match status" value="1"/>
</dbReference>
<evidence type="ECO:0000259" key="8">
    <source>
        <dbReference type="Pfam" id="PF04998"/>
    </source>
</evidence>
<organism evidence="9">
    <name type="scientific">freshwater metagenome</name>
    <dbReference type="NCBI Taxonomy" id="449393"/>
    <lineage>
        <taxon>unclassified sequences</taxon>
        <taxon>metagenomes</taxon>
        <taxon>ecological metagenomes</taxon>
    </lineage>
</organism>
<dbReference type="EC" id="2.7.7.6" evidence="1"/>
<proteinExistence type="predicted"/>
<reference evidence="9" key="1">
    <citation type="submission" date="2020-05" db="EMBL/GenBank/DDBJ databases">
        <authorList>
            <person name="Chiriac C."/>
            <person name="Salcher M."/>
            <person name="Ghai R."/>
            <person name="Kavagutti S V."/>
        </authorList>
    </citation>
    <scope>NUCLEOTIDE SEQUENCE</scope>
</reference>
<feature type="domain" description="RNA polymerase Rpb1" evidence="8">
    <location>
        <begin position="42"/>
        <end position="277"/>
    </location>
</feature>
<accession>A0A6J7NBU9</accession>
<evidence type="ECO:0000256" key="2">
    <source>
        <dbReference type="ARBA" id="ARBA00022478"/>
    </source>
</evidence>
<dbReference type="Gene3D" id="1.10.1790.20">
    <property type="match status" value="1"/>
</dbReference>
<dbReference type="InterPro" id="IPR007081">
    <property type="entry name" value="RNA_pol_Rpb1_5"/>
</dbReference>
<dbReference type="Gene3D" id="1.10.150.390">
    <property type="match status" value="1"/>
</dbReference>
<dbReference type="GO" id="GO:0006351">
    <property type="term" value="P:DNA-templated transcription"/>
    <property type="evidence" value="ECO:0007669"/>
    <property type="project" value="InterPro"/>
</dbReference>
<comment type="catalytic activity">
    <reaction evidence="6">
        <text>RNA(n) + a ribonucleoside 5'-triphosphate = RNA(n+1) + diphosphate</text>
        <dbReference type="Rhea" id="RHEA:21248"/>
        <dbReference type="Rhea" id="RHEA-COMP:14527"/>
        <dbReference type="Rhea" id="RHEA-COMP:17342"/>
        <dbReference type="ChEBI" id="CHEBI:33019"/>
        <dbReference type="ChEBI" id="CHEBI:61557"/>
        <dbReference type="ChEBI" id="CHEBI:140395"/>
        <dbReference type="EC" id="2.7.7.6"/>
    </reaction>
</comment>
<keyword evidence="3" id="KW-0808">Transferase</keyword>
<name>A0A6J7NBU9_9ZZZZ</name>
<evidence type="ECO:0000256" key="4">
    <source>
        <dbReference type="ARBA" id="ARBA00022695"/>
    </source>
</evidence>